<dbReference type="InterPro" id="IPR000835">
    <property type="entry name" value="HTH_MarR-typ"/>
</dbReference>
<dbReference type="Proteomes" id="UP001147653">
    <property type="component" value="Unassembled WGS sequence"/>
</dbReference>
<gene>
    <name evidence="2" type="ORF">OJ997_05350</name>
</gene>
<dbReference type="EMBL" id="JAPDDP010000006">
    <property type="protein sequence ID" value="MDA0179710.1"/>
    <property type="molecule type" value="Genomic_DNA"/>
</dbReference>
<dbReference type="AlphaFoldDB" id="A0A9X3N4J1"/>
<dbReference type="PROSITE" id="PS50987">
    <property type="entry name" value="HTH_ARSR_2"/>
    <property type="match status" value="1"/>
</dbReference>
<evidence type="ECO:0000259" key="1">
    <source>
        <dbReference type="PROSITE" id="PS50987"/>
    </source>
</evidence>
<feature type="domain" description="HTH arsR-type" evidence="1">
    <location>
        <begin position="1"/>
        <end position="82"/>
    </location>
</feature>
<evidence type="ECO:0000313" key="3">
    <source>
        <dbReference type="Proteomes" id="UP001147653"/>
    </source>
</evidence>
<dbReference type="Pfam" id="PF12802">
    <property type="entry name" value="MarR_2"/>
    <property type="match status" value="1"/>
</dbReference>
<dbReference type="Gene3D" id="1.10.10.10">
    <property type="entry name" value="Winged helix-like DNA-binding domain superfamily/Winged helix DNA-binding domain"/>
    <property type="match status" value="1"/>
</dbReference>
<dbReference type="InterPro" id="IPR036388">
    <property type="entry name" value="WH-like_DNA-bd_sf"/>
</dbReference>
<dbReference type="CDD" id="cd00090">
    <property type="entry name" value="HTH_ARSR"/>
    <property type="match status" value="1"/>
</dbReference>
<comment type="caution">
    <text evidence="2">The sequence shown here is derived from an EMBL/GenBank/DDBJ whole genome shotgun (WGS) entry which is preliminary data.</text>
</comment>
<proteinExistence type="predicted"/>
<dbReference type="SUPFAM" id="SSF46785">
    <property type="entry name" value="Winged helix' DNA-binding domain"/>
    <property type="match status" value="1"/>
</dbReference>
<dbReference type="InterPro" id="IPR036390">
    <property type="entry name" value="WH_DNA-bd_sf"/>
</dbReference>
<organism evidence="2 3">
    <name type="scientific">Solirubrobacter phytolaccae</name>
    <dbReference type="NCBI Taxonomy" id="1404360"/>
    <lineage>
        <taxon>Bacteria</taxon>
        <taxon>Bacillati</taxon>
        <taxon>Actinomycetota</taxon>
        <taxon>Thermoleophilia</taxon>
        <taxon>Solirubrobacterales</taxon>
        <taxon>Solirubrobacteraceae</taxon>
        <taxon>Solirubrobacter</taxon>
    </lineage>
</organism>
<evidence type="ECO:0000313" key="2">
    <source>
        <dbReference type="EMBL" id="MDA0179710.1"/>
    </source>
</evidence>
<name>A0A9X3N4J1_9ACTN</name>
<dbReference type="SMART" id="SM00418">
    <property type="entry name" value="HTH_ARSR"/>
    <property type="match status" value="1"/>
</dbReference>
<dbReference type="GO" id="GO:0003700">
    <property type="term" value="F:DNA-binding transcription factor activity"/>
    <property type="evidence" value="ECO:0007669"/>
    <property type="project" value="InterPro"/>
</dbReference>
<reference evidence="2" key="1">
    <citation type="submission" date="2022-10" db="EMBL/GenBank/DDBJ databases">
        <title>The WGS of Solirubrobacter phytolaccae KCTC 29190.</title>
        <authorList>
            <person name="Jiang Z."/>
        </authorList>
    </citation>
    <scope>NUCLEOTIDE SEQUENCE</scope>
    <source>
        <strain evidence="2">KCTC 29190</strain>
    </source>
</reference>
<keyword evidence="3" id="KW-1185">Reference proteome</keyword>
<accession>A0A9X3N4J1</accession>
<dbReference type="InterPro" id="IPR011991">
    <property type="entry name" value="ArsR-like_HTH"/>
</dbReference>
<dbReference type="RefSeq" id="WP_270024009.1">
    <property type="nucleotide sequence ID" value="NZ_JAPDDP010000006.1"/>
</dbReference>
<sequence>MAALGDPERWQIVLRLLESDATQKQLSAELGLSSATLSRRMNELELMGLVARERSHSPYVLLFRQPVLKVLQAGAELAEAVSTRQATVDQAKTKDLRRLEFLGKADDQLRERDG</sequence>
<protein>
    <submittedName>
        <fullName evidence="2">Winged helix-turn-helix domain-containing protein</fullName>
    </submittedName>
</protein>
<dbReference type="InterPro" id="IPR001845">
    <property type="entry name" value="HTH_ArsR_DNA-bd_dom"/>
</dbReference>